<evidence type="ECO:0000256" key="5">
    <source>
        <dbReference type="SAM" id="MobiDB-lite"/>
    </source>
</evidence>
<dbReference type="VEuPathDB" id="FungiDB:YALI0_B08778g"/>
<dbReference type="Gene3D" id="1.20.1270.10">
    <property type="match status" value="1"/>
</dbReference>
<dbReference type="OMA" id="DYGQQNI"/>
<dbReference type="GO" id="GO:0034663">
    <property type="term" value="C:endoplasmic reticulum chaperone complex"/>
    <property type="evidence" value="ECO:0007669"/>
    <property type="project" value="TreeGrafter"/>
</dbReference>
<dbReference type="PANTHER" id="PTHR45639:SF3">
    <property type="entry name" value="HYPOXIA UP-REGULATED PROTEIN 1"/>
    <property type="match status" value="1"/>
</dbReference>
<evidence type="ECO:0000256" key="4">
    <source>
        <dbReference type="SAM" id="Coils"/>
    </source>
</evidence>
<evidence type="ECO:0000256" key="6">
    <source>
        <dbReference type="SAM" id="SignalP"/>
    </source>
</evidence>
<dbReference type="KEGG" id="yli:2907080"/>
<evidence type="ECO:0000313" key="8">
    <source>
        <dbReference type="EMBL" id="RDW28466.1"/>
    </source>
</evidence>
<evidence type="ECO:0000256" key="3">
    <source>
        <dbReference type="ARBA" id="ARBA00023186"/>
    </source>
</evidence>
<dbReference type="PANTHER" id="PTHR45639">
    <property type="entry name" value="HSC70CB, ISOFORM G-RELATED"/>
    <property type="match status" value="1"/>
</dbReference>
<accession>A0A1D8N743</accession>
<dbReference type="SUPFAM" id="SSF53067">
    <property type="entry name" value="Actin-like ATPase domain"/>
    <property type="match status" value="2"/>
</dbReference>
<feature type="signal peptide" evidence="6">
    <location>
        <begin position="1"/>
        <end position="18"/>
    </location>
</feature>
<keyword evidence="4" id="KW-0175">Coiled coil</keyword>
<keyword evidence="1" id="KW-0547">Nucleotide-binding</keyword>
<dbReference type="GeneID" id="2907080"/>
<dbReference type="InterPro" id="IPR043129">
    <property type="entry name" value="ATPase_NBD"/>
</dbReference>
<feature type="region of interest" description="Disordered" evidence="5">
    <location>
        <begin position="572"/>
        <end position="598"/>
    </location>
</feature>
<dbReference type="Gene3D" id="3.30.420.40">
    <property type="match status" value="2"/>
</dbReference>
<dbReference type="AlphaFoldDB" id="A0A1D8N743"/>
<evidence type="ECO:0000313" key="9">
    <source>
        <dbReference type="Proteomes" id="UP000182444"/>
    </source>
</evidence>
<dbReference type="SUPFAM" id="SSF100934">
    <property type="entry name" value="Heat shock protein 70kD (HSP70), C-terminal subdomain"/>
    <property type="match status" value="1"/>
</dbReference>
<evidence type="ECO:0000256" key="1">
    <source>
        <dbReference type="ARBA" id="ARBA00022741"/>
    </source>
</evidence>
<dbReference type="Proteomes" id="UP000182444">
    <property type="component" value="Chromosome 1B"/>
</dbReference>
<feature type="region of interest" description="Disordered" evidence="5">
    <location>
        <begin position="794"/>
        <end position="826"/>
    </location>
</feature>
<dbReference type="CDD" id="cd10230">
    <property type="entry name" value="ASKHA_NBD_HSP70_HYOU1"/>
    <property type="match status" value="1"/>
</dbReference>
<gene>
    <name evidence="8" type="ORF">B0I71DRAFT_127367</name>
    <name evidence="7" type="ORF">YALI1_B11853g</name>
</gene>
<dbReference type="RefSeq" id="XP_500654.1">
    <property type="nucleotide sequence ID" value="XM_500654.1"/>
</dbReference>
<keyword evidence="3" id="KW-0143">Chaperone</keyword>
<feature type="chain" id="PRO_5036306625" evidence="6">
    <location>
        <begin position="19"/>
        <end position="1007"/>
    </location>
</feature>
<feature type="compositionally biased region" description="Basic and acidic residues" evidence="5">
    <location>
        <begin position="576"/>
        <end position="598"/>
    </location>
</feature>
<dbReference type="EMBL" id="CP017554">
    <property type="protein sequence ID" value="AOW01432.1"/>
    <property type="molecule type" value="Genomic_DNA"/>
</dbReference>
<keyword evidence="6" id="KW-0732">Signal</keyword>
<dbReference type="Gene3D" id="3.90.640.10">
    <property type="entry name" value="Actin, Chain A, domain 4"/>
    <property type="match status" value="1"/>
</dbReference>
<dbReference type="eggNOG" id="KOG0104">
    <property type="taxonomic scope" value="Eukaryota"/>
</dbReference>
<dbReference type="GO" id="GO:0140662">
    <property type="term" value="F:ATP-dependent protein folding chaperone"/>
    <property type="evidence" value="ECO:0007669"/>
    <property type="project" value="InterPro"/>
</dbReference>
<dbReference type="InterPro" id="IPR029048">
    <property type="entry name" value="HSP70_C_sf"/>
</dbReference>
<dbReference type="Proteomes" id="UP000256601">
    <property type="component" value="Unassembled WGS sequence"/>
</dbReference>
<dbReference type="Pfam" id="PF00012">
    <property type="entry name" value="HSP70"/>
    <property type="match status" value="1"/>
</dbReference>
<reference evidence="7 9" key="1">
    <citation type="journal article" date="2016" name="PLoS ONE">
        <title>Sequence Assembly of Yarrowia lipolytica Strain W29/CLIB89 Shows Transposable Element Diversity.</title>
        <authorList>
            <person name="Magnan C."/>
            <person name="Yu J."/>
            <person name="Chang I."/>
            <person name="Jahn E."/>
            <person name="Kanomata Y."/>
            <person name="Wu J."/>
            <person name="Zeller M."/>
            <person name="Oakes M."/>
            <person name="Baldi P."/>
            <person name="Sandmeyer S."/>
        </authorList>
    </citation>
    <scope>NUCLEOTIDE SEQUENCE [LARGE SCALE GENOMIC DNA]</scope>
    <source>
        <strain evidence="7">CLIB89</strain>
        <strain evidence="9">CLIB89(W29)</strain>
    </source>
</reference>
<dbReference type="GO" id="GO:0005524">
    <property type="term" value="F:ATP binding"/>
    <property type="evidence" value="ECO:0007669"/>
    <property type="project" value="UniProtKB-KW"/>
</dbReference>
<evidence type="ECO:0000313" key="7">
    <source>
        <dbReference type="EMBL" id="AOW01432.1"/>
    </source>
</evidence>
<evidence type="ECO:0000256" key="2">
    <source>
        <dbReference type="ARBA" id="ARBA00022840"/>
    </source>
</evidence>
<dbReference type="InterPro" id="IPR013126">
    <property type="entry name" value="Hsp_70_fam"/>
</dbReference>
<dbReference type="PRINTS" id="PR00301">
    <property type="entry name" value="HEATSHOCK70"/>
</dbReference>
<sequence length="1007" mass="108796">MKVAHIIQLAAMVATALAAVLAIDYGQEYTKAALLSPGINFEIVLTQDSKRKQPSAIGFKGKADSKFGLERVYGSPAVLMEPRFPSDVVLYHKRLLGGRPKLDNPNYKEYTQMRPACMAVPSNSSRSAIAFQVKDSEWSAEELLAMQISDIKSRADDMLKTQSKSNTDTVKDVVMTVPPHFTHSQRLALADAVDLAGLKLIALVSDGTATAVNYVSTRKFTDEKEYHVVYDMGAGSASATLFSVQDVNGTPVIDIEGVGYDEALAGQDMTNMMVKILAASFMEQNKDKVQLQTFIRDVKAAAKLWKEAERAKAILSANQEVSVSIEAVHNGIDFKTTVTRDDYVRSIEKISTRLNGPLEKALAGFADSPVALKDVKSVILTGGVTRTPVIQEKLKELLGDVPISKNVNTDESIVLGSLLRGVGISSIFKSRDIKVIDRTPHEFDLRLDVLGAKDEILRSEKANVFSKGAAQGESVVSKLDISEIGNANLYLLEDGDSFVRLDVRDMDAIKKELNCEKSAELHVPFDLTLSGTIKVGKAKVVCKGGDAEADAEVTVDDPVEDVVVEEEVVEGETVEGDAKAAKDSKDSKDSKKASKKVDTSRYVPHKTRFVGTKPLTSAAKLKISGHLRSLARKDAERLATSDAANKLESTIYHIKHLIEDAVDQDKVADIKKKIEDAAAWFEEDGLTAGIQELTEKLSVVQPLEDFFKTAGEAIADKATAAASAAGEFVDQAAAAAGVKAGEAADAAKGAADAAGKKAKKAKKAAGKAASQAEEDVLDQLKDANDLIKNIAQLARESGNDVPSEEDIEREMKRAAEGGDSSDSADLSGHLETLMGLQDMLNELNGGEAPSAPGLDVTAIAGITRTIQRLSDKLTELGTPPKDEDDMFRMLGIDPQTFHKFSEEAFEDQASPADQLMDSIGFLQQVLAQDESPDPAALEKMRANIAERQERIAKVAEVAERNQKRQIAALENMLKNAEKTIDISIYNLKQQAPKTASVEDKKAEHDEL</sequence>
<feature type="compositionally biased region" description="Low complexity" evidence="5">
    <location>
        <begin position="817"/>
        <end position="826"/>
    </location>
</feature>
<dbReference type="VEuPathDB" id="FungiDB:YALI1_B11853g"/>
<dbReference type="GO" id="GO:0030968">
    <property type="term" value="P:endoplasmic reticulum unfolded protein response"/>
    <property type="evidence" value="ECO:0007669"/>
    <property type="project" value="TreeGrafter"/>
</dbReference>
<reference evidence="8 10" key="2">
    <citation type="submission" date="2018-07" db="EMBL/GenBank/DDBJ databases">
        <title>Draft Genome Assemblies for Five Robust Yarrowia lipolytica Strains Exhibiting High Lipid Production and Pentose Sugar Utilization and Sugar Alcohol Secretion from Undetoxified Lignocellulosic Biomass Hydrolysates.</title>
        <authorList>
            <consortium name="DOE Joint Genome Institute"/>
            <person name="Walker C."/>
            <person name="Ryu S."/>
            <person name="Na H."/>
            <person name="Zane M."/>
            <person name="LaButti K."/>
            <person name="Lipzen A."/>
            <person name="Haridas S."/>
            <person name="Barry K."/>
            <person name="Grigoriev I.V."/>
            <person name="Quarterman J."/>
            <person name="Slininger P."/>
            <person name="Dien B."/>
            <person name="Trinh C.T."/>
        </authorList>
    </citation>
    <scope>NUCLEOTIDE SEQUENCE [LARGE SCALE GENOMIC DNA]</scope>
    <source>
        <strain evidence="8 10">YB392</strain>
    </source>
</reference>
<dbReference type="Gene3D" id="3.30.30.30">
    <property type="match status" value="1"/>
</dbReference>
<evidence type="ECO:0000313" key="10">
    <source>
        <dbReference type="Proteomes" id="UP000256601"/>
    </source>
</evidence>
<protein>
    <submittedName>
        <fullName evidence="8">Hsp70 protein-domain-containing protein</fullName>
    </submittedName>
</protein>
<dbReference type="OrthoDB" id="10262720at2759"/>
<dbReference type="EMBL" id="KZ858952">
    <property type="protein sequence ID" value="RDW28466.1"/>
    <property type="molecule type" value="Genomic_DNA"/>
</dbReference>
<organism evidence="7 9">
    <name type="scientific">Yarrowia lipolytica</name>
    <name type="common">Candida lipolytica</name>
    <dbReference type="NCBI Taxonomy" id="4952"/>
    <lineage>
        <taxon>Eukaryota</taxon>
        <taxon>Fungi</taxon>
        <taxon>Dikarya</taxon>
        <taxon>Ascomycota</taxon>
        <taxon>Saccharomycotina</taxon>
        <taxon>Dipodascomycetes</taxon>
        <taxon>Dipodascales</taxon>
        <taxon>Dipodascales incertae sedis</taxon>
        <taxon>Yarrowia</taxon>
    </lineage>
</organism>
<name>A0A1D8N743_YARLL</name>
<keyword evidence="2" id="KW-0067">ATP-binding</keyword>
<proteinExistence type="predicted"/>
<feature type="coiled-coil region" evidence="4">
    <location>
        <begin position="937"/>
        <end position="979"/>
    </location>
</feature>